<sequence>MKKIIIITLSILILLGAGYVGYTKYVDYQINQGIKEIVNVQDKQEEKKVINAYRSLLVKYNNNSKIYSSLSSYYLSKDRLDKAVEVLYLGLDTNKDNKSLIEMLKQTLKNASLQDGYLRVDKGSSITQNSTIPVKINRGSNISLKLDMNNNKVNTSEVGYKEVQAKEKYTGINVNVGIEVLEAAGNTMGNNLLGGDMAYKNGWIYYRDPSSKALYKMKEDLSNKTQLDGSVEARYINIIGNNIFFIDSKSEQYGSLVKTDLNGQNKEIIRKNTNYVYIVGEYIYYAEVTGEHNGFDLVCLNKMNFKYEDIEKTIGTSMGTIGVINDKYICSSNRYGSFISLQKSKPTWGDANNYKYFGSAEVYKGEIYGNISAAKIEKNGFGKLDIQNNTQNVTIEDVNSFNCIGKDVYYITEDGIFTASVDGLNPVKLMDIDGEPSDTSLYNLGNKMYVYSSEIKLVEKNQEKAAQQDIPDIKNEDIITLCNNANKLILDLSDKRNSDQFKYNNFSYAGLNEPYSSKEKIRTAFSLYFTKQYMDKFMGGDGFIERNGKLYIIVGDSGIGASYTYTSIKTRQNKGNTIHATAYAKYLFDDSSADDGDIKLKLEDGKWKINSFHGPY</sequence>
<proteinExistence type="predicted"/>
<dbReference type="EMBL" id="BROD01000001">
    <property type="protein sequence ID" value="GKX67346.1"/>
    <property type="molecule type" value="Genomic_DNA"/>
</dbReference>
<reference evidence="1" key="1">
    <citation type="journal article" date="2025" name="Int. J. Syst. Evol. Microbiol.">
        <title>Inconstantimicrobium mannanitabidum sp. nov., a novel member of the family Clostridiaceae isolated from anoxic soil under the treatment of reductive soil disinfestation.</title>
        <authorList>
            <person name="Ueki A."/>
            <person name="Tonouchi A."/>
            <person name="Honma S."/>
            <person name="Kaku N."/>
            <person name="Ueki K."/>
        </authorList>
    </citation>
    <scope>NUCLEOTIDE SEQUENCE</scope>
    <source>
        <strain evidence="1">TW13</strain>
    </source>
</reference>
<name>A0ACB5RE22_9CLOT</name>
<dbReference type="Proteomes" id="UP001058074">
    <property type="component" value="Unassembled WGS sequence"/>
</dbReference>
<organism evidence="1 2">
    <name type="scientific">Inconstantimicrobium mannanitabidum</name>
    <dbReference type="NCBI Taxonomy" id="1604901"/>
    <lineage>
        <taxon>Bacteria</taxon>
        <taxon>Bacillati</taxon>
        <taxon>Bacillota</taxon>
        <taxon>Clostridia</taxon>
        <taxon>Eubacteriales</taxon>
        <taxon>Clostridiaceae</taxon>
        <taxon>Inconstantimicrobium</taxon>
    </lineage>
</organism>
<keyword evidence="2" id="KW-1185">Reference proteome</keyword>
<evidence type="ECO:0000313" key="1">
    <source>
        <dbReference type="EMBL" id="GKX67346.1"/>
    </source>
</evidence>
<gene>
    <name evidence="1" type="ORF">rsdtw13_26040</name>
</gene>
<accession>A0ACB5RE22</accession>
<protein>
    <submittedName>
        <fullName evidence="1">Uncharacterized protein</fullName>
    </submittedName>
</protein>
<evidence type="ECO:0000313" key="2">
    <source>
        <dbReference type="Proteomes" id="UP001058074"/>
    </source>
</evidence>
<comment type="caution">
    <text evidence="1">The sequence shown here is derived from an EMBL/GenBank/DDBJ whole genome shotgun (WGS) entry which is preliminary data.</text>
</comment>